<feature type="transmembrane region" description="Helical" evidence="6">
    <location>
        <begin position="591"/>
        <end position="610"/>
    </location>
</feature>
<dbReference type="OrthoDB" id="410267at2759"/>
<keyword evidence="4" id="KW-0378">Hydrolase</keyword>
<evidence type="ECO:0000313" key="10">
    <source>
        <dbReference type="Proteomes" id="UP000018001"/>
    </source>
</evidence>
<dbReference type="Gene3D" id="1.20.1250.20">
    <property type="entry name" value="MFS general substrate transporter like domains"/>
    <property type="match status" value="2"/>
</dbReference>
<feature type="region of interest" description="Disordered" evidence="5">
    <location>
        <begin position="430"/>
        <end position="454"/>
    </location>
</feature>
<feature type="compositionally biased region" description="Polar residues" evidence="5">
    <location>
        <begin position="333"/>
        <end position="344"/>
    </location>
</feature>
<gene>
    <name evidence="9" type="ORF">PVAR5_3465</name>
</gene>
<evidence type="ECO:0000256" key="3">
    <source>
        <dbReference type="ARBA" id="ARBA00008773"/>
    </source>
</evidence>
<evidence type="ECO:0000256" key="6">
    <source>
        <dbReference type="SAM" id="Phobius"/>
    </source>
</evidence>
<feature type="chain" id="PRO_5004732993" description="Major facilitator superfamily (MFS) profile domain-containing protein" evidence="7">
    <location>
        <begin position="20"/>
        <end position="855"/>
    </location>
</feature>
<feature type="region of interest" description="Disordered" evidence="5">
    <location>
        <begin position="119"/>
        <end position="163"/>
    </location>
</feature>
<dbReference type="InterPro" id="IPR017853">
    <property type="entry name" value="GH"/>
</dbReference>
<dbReference type="GO" id="GO:0071555">
    <property type="term" value="P:cell wall organization"/>
    <property type="evidence" value="ECO:0007669"/>
    <property type="project" value="TreeGrafter"/>
</dbReference>
<evidence type="ECO:0000256" key="1">
    <source>
        <dbReference type="ARBA" id="ARBA00004141"/>
    </source>
</evidence>
<dbReference type="InterPro" id="IPR020846">
    <property type="entry name" value="MFS_dom"/>
</dbReference>
<dbReference type="GO" id="GO:0016020">
    <property type="term" value="C:membrane"/>
    <property type="evidence" value="ECO:0007669"/>
    <property type="project" value="UniProtKB-SubCell"/>
</dbReference>
<dbReference type="InterPro" id="IPR036259">
    <property type="entry name" value="MFS_trans_sf"/>
</dbReference>
<dbReference type="EMBL" id="BAUL01000103">
    <property type="protein sequence ID" value="GAD94836.1"/>
    <property type="molecule type" value="Genomic_DNA"/>
</dbReference>
<name>V5FYL3_BYSSN</name>
<dbReference type="HOGENOM" id="CLU_333988_0_0_1"/>
<dbReference type="Pfam" id="PF07690">
    <property type="entry name" value="MFS_1"/>
    <property type="match status" value="1"/>
</dbReference>
<dbReference type="eggNOG" id="KOG2504">
    <property type="taxonomic scope" value="Eukaryota"/>
</dbReference>
<keyword evidence="10" id="KW-1185">Reference proteome</keyword>
<feature type="transmembrane region" description="Helical" evidence="6">
    <location>
        <begin position="791"/>
        <end position="809"/>
    </location>
</feature>
<feature type="transmembrane region" description="Helical" evidence="6">
    <location>
        <begin position="556"/>
        <end position="579"/>
    </location>
</feature>
<feature type="transmembrane region" description="Helical" evidence="6">
    <location>
        <begin position="622"/>
        <end position="642"/>
    </location>
</feature>
<evidence type="ECO:0000256" key="7">
    <source>
        <dbReference type="SAM" id="SignalP"/>
    </source>
</evidence>
<evidence type="ECO:0000256" key="4">
    <source>
        <dbReference type="ARBA" id="ARBA00022801"/>
    </source>
</evidence>
<dbReference type="AlphaFoldDB" id="V5FYL3"/>
<evidence type="ECO:0000313" key="9">
    <source>
        <dbReference type="EMBL" id="GAD94836.1"/>
    </source>
</evidence>
<evidence type="ECO:0000259" key="8">
    <source>
        <dbReference type="PROSITE" id="PS50850"/>
    </source>
</evidence>
<dbReference type="Proteomes" id="UP000018001">
    <property type="component" value="Unassembled WGS sequence"/>
</dbReference>
<dbReference type="SUPFAM" id="SSF51445">
    <property type="entry name" value="(Trans)glycosidases"/>
    <property type="match status" value="1"/>
</dbReference>
<dbReference type="PANTHER" id="PTHR16631">
    <property type="entry name" value="GLUCAN 1,3-BETA-GLUCOSIDASE"/>
    <property type="match status" value="1"/>
</dbReference>
<feature type="transmembrane region" description="Helical" evidence="6">
    <location>
        <begin position="701"/>
        <end position="721"/>
    </location>
</feature>
<comment type="subcellular location">
    <subcellularLocation>
        <location evidence="2">Cell envelope</location>
    </subcellularLocation>
    <subcellularLocation>
        <location evidence="1">Membrane</location>
        <topology evidence="1">Multi-pass membrane protein</topology>
    </subcellularLocation>
</comment>
<accession>V5FYL3</accession>
<dbReference type="GO" id="GO:0009277">
    <property type="term" value="C:fungal-type cell wall"/>
    <property type="evidence" value="ECO:0007669"/>
    <property type="project" value="TreeGrafter"/>
</dbReference>
<feature type="transmembrane region" description="Helical" evidence="6">
    <location>
        <begin position="821"/>
        <end position="843"/>
    </location>
</feature>
<keyword evidence="7" id="KW-0732">Signal</keyword>
<evidence type="ECO:0000256" key="2">
    <source>
        <dbReference type="ARBA" id="ARBA00004196"/>
    </source>
</evidence>
<dbReference type="InParanoid" id="V5FYL3"/>
<feature type="transmembrane region" description="Helical" evidence="6">
    <location>
        <begin position="755"/>
        <end position="779"/>
    </location>
</feature>
<feature type="transmembrane region" description="Helical" evidence="6">
    <location>
        <begin position="728"/>
        <end position="749"/>
    </location>
</feature>
<feature type="transmembrane region" description="Helical" evidence="6">
    <location>
        <begin position="505"/>
        <end position="526"/>
    </location>
</feature>
<feature type="compositionally biased region" description="Polar residues" evidence="5">
    <location>
        <begin position="435"/>
        <end position="450"/>
    </location>
</feature>
<evidence type="ECO:0000256" key="5">
    <source>
        <dbReference type="SAM" id="MobiDB-lite"/>
    </source>
</evidence>
<sequence>MRDLVAWLSAITLLQGAIAVPHGAGSKFHPIKRDADVEYVTIPSEIVVWVNQHGSTIRVETNGCVVTKPVETLATATAARSSSSTSVFHVEATTTAASSSSISSAAPTSEPTLVEDKLQKPSFSPGVHQMSHPPEFVPGPDDVPSNQIGISYSPYNDDSTCKTQDQVDSDFEKMTGYHLVRIYGVDCNQITTVTNAARRHNMKVFAGINDLSDLPGSLKTMTEAAHGDWSPFDTISIGNELVNGGQNSPADVINGVNTARQTLRSAGYKGPVVTVDTFDVIIKHPELCHASDYCAANCHAFYNSDLSADGAGRYVKEQAELVSKAAGGKKTIITESGWPNSGQANGAAVPSKENQRTAIDSLKKSFADGGVILFTAFDDKWKQNTRWTYGAEQYWELLENSRTYASHSSIRQTAIDEETPPPGAVSVYEGPPDPFTTTARSTVSNSPSSHDPNEDFPDGGLNSWLVVLGSFFLLMSSYGLMNSLGVLQSYFAENQLSNYSARDVGWIPGLFVFLALMLGVQVGPLFDRYGPKGIVLVGSCCYVLGLFLLAESKTYWQFLLCFGVLGGIGAALVSTAAMAAVPQWFRRRAGVAMGMAMAGSGLGGTVFPFVLRAGFARWGFKWGIRLLAFVILVLCLVGSLLVKSRLPKGRAGGTVNLGCFKDARFTWLSVGIFSLELEVFAGLGLYPTYIIMQGFSSNTSIVLLAVLNIASCVGRFLVGVVADHYGRINVLTCLIAVGATAIFAIWLPFGHSLPGLYIFSILFGLASGSFLSLAPVCIGQISKANEIGMRFGTCYSLVSFATLICIPIGGEMLENVGAQAMVSYLGSLLIVALLMFVMARWCLPGTGTDKPLSSS</sequence>
<feature type="compositionally biased region" description="Polar residues" evidence="5">
    <location>
        <begin position="144"/>
        <end position="163"/>
    </location>
</feature>
<dbReference type="Gene3D" id="3.20.20.80">
    <property type="entry name" value="Glycosidases"/>
    <property type="match status" value="2"/>
</dbReference>
<dbReference type="GO" id="GO:0009986">
    <property type="term" value="C:cell surface"/>
    <property type="evidence" value="ECO:0007669"/>
    <property type="project" value="TreeGrafter"/>
</dbReference>
<dbReference type="PANTHER" id="PTHR16631:SF14">
    <property type="entry name" value="FAMILY 17 GLUCOSIDASE SCW10-RELATED"/>
    <property type="match status" value="1"/>
</dbReference>
<keyword evidence="6" id="KW-0812">Transmembrane</keyword>
<dbReference type="InterPro" id="IPR011701">
    <property type="entry name" value="MFS"/>
</dbReference>
<dbReference type="GO" id="GO:0042973">
    <property type="term" value="F:glucan endo-1,3-beta-D-glucosidase activity"/>
    <property type="evidence" value="ECO:0007669"/>
    <property type="project" value="TreeGrafter"/>
</dbReference>
<protein>
    <recommendedName>
        <fullName evidence="8">Major facilitator superfamily (MFS) profile domain-containing protein</fullName>
    </recommendedName>
</protein>
<dbReference type="PROSITE" id="PS50850">
    <property type="entry name" value="MFS"/>
    <property type="match status" value="1"/>
</dbReference>
<dbReference type="GO" id="GO:0005576">
    <property type="term" value="C:extracellular region"/>
    <property type="evidence" value="ECO:0007669"/>
    <property type="project" value="TreeGrafter"/>
</dbReference>
<feature type="domain" description="Major facilitator superfamily (MFS) profile" evidence="8">
    <location>
        <begin position="664"/>
        <end position="855"/>
    </location>
</feature>
<reference evidence="10" key="1">
    <citation type="journal article" date="2014" name="Genome Announc.">
        <title>Draft genome sequence of the formaldehyde-resistant fungus Byssochlamys spectabilis No. 5 (anamorph Paecilomyces variotii No. 5) (NBRC109023).</title>
        <authorList>
            <person name="Oka T."/>
            <person name="Ekino K."/>
            <person name="Fukuda K."/>
            <person name="Nomura Y."/>
        </authorList>
    </citation>
    <scope>NUCLEOTIDE SEQUENCE [LARGE SCALE GENOMIC DNA]</scope>
    <source>
        <strain evidence="10">No. 5 / NBRC 109023</strain>
    </source>
</reference>
<feature type="region of interest" description="Disordered" evidence="5">
    <location>
        <begin position="333"/>
        <end position="352"/>
    </location>
</feature>
<keyword evidence="6" id="KW-0472">Membrane</keyword>
<dbReference type="GO" id="GO:0022857">
    <property type="term" value="F:transmembrane transporter activity"/>
    <property type="evidence" value="ECO:0007669"/>
    <property type="project" value="InterPro"/>
</dbReference>
<dbReference type="CDD" id="cd17352">
    <property type="entry name" value="MFS_MCT_SLC16"/>
    <property type="match status" value="1"/>
</dbReference>
<proteinExistence type="inferred from homology"/>
<feature type="transmembrane region" description="Helical" evidence="6">
    <location>
        <begin position="665"/>
        <end position="689"/>
    </location>
</feature>
<keyword evidence="6" id="KW-1133">Transmembrane helix</keyword>
<comment type="similarity">
    <text evidence="3">Belongs to the glycosyl hydrolase 17 family.</text>
</comment>
<comment type="caution">
    <text evidence="9">The sequence shown here is derived from an EMBL/GenBank/DDBJ whole genome shotgun (WGS) entry which is preliminary data.</text>
</comment>
<organism evidence="9 10">
    <name type="scientific">Byssochlamys spectabilis (strain No. 5 / NBRC 109023)</name>
    <name type="common">Paecilomyces variotii</name>
    <dbReference type="NCBI Taxonomy" id="1356009"/>
    <lineage>
        <taxon>Eukaryota</taxon>
        <taxon>Fungi</taxon>
        <taxon>Dikarya</taxon>
        <taxon>Ascomycota</taxon>
        <taxon>Pezizomycotina</taxon>
        <taxon>Eurotiomycetes</taxon>
        <taxon>Eurotiomycetidae</taxon>
        <taxon>Eurotiales</taxon>
        <taxon>Thermoascaceae</taxon>
        <taxon>Paecilomyces</taxon>
    </lineage>
</organism>
<feature type="transmembrane region" description="Helical" evidence="6">
    <location>
        <begin position="533"/>
        <end position="550"/>
    </location>
</feature>
<dbReference type="SUPFAM" id="SSF103473">
    <property type="entry name" value="MFS general substrate transporter"/>
    <property type="match status" value="1"/>
</dbReference>
<feature type="signal peptide" evidence="7">
    <location>
        <begin position="1"/>
        <end position="19"/>
    </location>
</feature>
<dbReference type="InterPro" id="IPR050732">
    <property type="entry name" value="Beta-glucan_modifiers"/>
</dbReference>